<keyword evidence="1" id="KW-0862">Zinc</keyword>
<dbReference type="EMBL" id="LXFE01001354">
    <property type="protein sequence ID" value="OLL23699.1"/>
    <property type="molecule type" value="Genomic_DNA"/>
</dbReference>
<proteinExistence type="predicted"/>
<dbReference type="PROSITE" id="PS50158">
    <property type="entry name" value="ZF_CCHC"/>
    <property type="match status" value="1"/>
</dbReference>
<feature type="region of interest" description="Disordered" evidence="2">
    <location>
        <begin position="1"/>
        <end position="32"/>
    </location>
</feature>
<dbReference type="AlphaFoldDB" id="A0A1U7LM28"/>
<comment type="caution">
    <text evidence="4">The sequence shown here is derived from an EMBL/GenBank/DDBJ whole genome shotgun (WGS) entry which is preliminary data.</text>
</comment>
<dbReference type="SMART" id="SM00343">
    <property type="entry name" value="ZnF_C2HC"/>
    <property type="match status" value="1"/>
</dbReference>
<evidence type="ECO:0000313" key="4">
    <source>
        <dbReference type="EMBL" id="OLL23699.1"/>
    </source>
</evidence>
<protein>
    <recommendedName>
        <fullName evidence="3">CCHC-type domain-containing protein</fullName>
    </recommendedName>
</protein>
<name>A0A1U7LM28_NEOID</name>
<evidence type="ECO:0000313" key="5">
    <source>
        <dbReference type="Proteomes" id="UP000186594"/>
    </source>
</evidence>
<dbReference type="Pfam" id="PF00098">
    <property type="entry name" value="zf-CCHC"/>
    <property type="match status" value="1"/>
</dbReference>
<dbReference type="InterPro" id="IPR036875">
    <property type="entry name" value="Znf_CCHC_sf"/>
</dbReference>
<dbReference type="SUPFAM" id="SSF57756">
    <property type="entry name" value="Retrovirus zinc finger-like domains"/>
    <property type="match status" value="1"/>
</dbReference>
<dbReference type="Proteomes" id="UP000186594">
    <property type="component" value="Unassembled WGS sequence"/>
</dbReference>
<dbReference type="Gene3D" id="4.10.60.10">
    <property type="entry name" value="Zinc finger, CCHC-type"/>
    <property type="match status" value="1"/>
</dbReference>
<dbReference type="InterPro" id="IPR001878">
    <property type="entry name" value="Znf_CCHC"/>
</dbReference>
<dbReference type="GO" id="GO:0003676">
    <property type="term" value="F:nucleic acid binding"/>
    <property type="evidence" value="ECO:0007669"/>
    <property type="project" value="InterPro"/>
</dbReference>
<gene>
    <name evidence="4" type="ORF">NEOLI_005352</name>
</gene>
<feature type="domain" description="CCHC-type" evidence="3">
    <location>
        <begin position="152"/>
        <end position="166"/>
    </location>
</feature>
<evidence type="ECO:0000256" key="1">
    <source>
        <dbReference type="PROSITE-ProRule" id="PRU00047"/>
    </source>
</evidence>
<organism evidence="4 5">
    <name type="scientific">Neolecta irregularis (strain DAH-3)</name>
    <dbReference type="NCBI Taxonomy" id="1198029"/>
    <lineage>
        <taxon>Eukaryota</taxon>
        <taxon>Fungi</taxon>
        <taxon>Dikarya</taxon>
        <taxon>Ascomycota</taxon>
        <taxon>Taphrinomycotina</taxon>
        <taxon>Neolectales</taxon>
        <taxon>Neolectaceae</taxon>
        <taxon>Neolecta</taxon>
    </lineage>
</organism>
<feature type="non-terminal residue" evidence="4">
    <location>
        <position position="169"/>
    </location>
</feature>
<keyword evidence="5" id="KW-1185">Reference proteome</keyword>
<keyword evidence="1" id="KW-0863">Zinc-finger</keyword>
<sequence length="169" mass="18372">MSVNPNESISPFKEESSSKSLDPPVCELKDHPIGPSMDPAIDIKQGTTIESPVNIAIESPINKGITIASPINKNITIASPIKKQHITIEPPIKKQKTSHTCSPPSPDPFITDAMGDTALLSLHTTSDEDQDDIGFQENRYFTSITSTGTILCFNCKQQGHTARKCPFLI</sequence>
<evidence type="ECO:0000259" key="3">
    <source>
        <dbReference type="PROSITE" id="PS50158"/>
    </source>
</evidence>
<dbReference type="GO" id="GO:0008270">
    <property type="term" value="F:zinc ion binding"/>
    <property type="evidence" value="ECO:0007669"/>
    <property type="project" value="UniProtKB-KW"/>
</dbReference>
<evidence type="ECO:0000256" key="2">
    <source>
        <dbReference type="SAM" id="MobiDB-lite"/>
    </source>
</evidence>
<reference evidence="4 5" key="1">
    <citation type="submission" date="2016-04" db="EMBL/GenBank/DDBJ databases">
        <title>Evolutionary innovation and constraint leading to complex multicellularity in the Ascomycota.</title>
        <authorList>
            <person name="Cisse O."/>
            <person name="Nguyen A."/>
            <person name="Hewitt D.A."/>
            <person name="Jedd G."/>
            <person name="Stajich J.E."/>
        </authorList>
    </citation>
    <scope>NUCLEOTIDE SEQUENCE [LARGE SCALE GENOMIC DNA]</scope>
    <source>
        <strain evidence="4 5">DAH-3</strain>
    </source>
</reference>
<accession>A0A1U7LM28</accession>
<keyword evidence="1" id="KW-0479">Metal-binding</keyword>